<dbReference type="Gene3D" id="1.10.287.70">
    <property type="match status" value="1"/>
</dbReference>
<evidence type="ECO:0000313" key="10">
    <source>
        <dbReference type="EMBL" id="EAR83225.2"/>
    </source>
</evidence>
<dbReference type="InterPro" id="IPR005821">
    <property type="entry name" value="Ion_trans_dom"/>
</dbReference>
<sequence>MIEQAIFKQNSLGQQNLINEPQEVIAQDINTLKTICVDQYQMTQIDKRESKNQILPNNVNEQNTIKDNSDELANQPSVNFKKQITLFQNRKWQYVAKFIQKIKQQSSLYRFGQTRKSQLDIIDDKSFFYDYFYYQKRFTNEMPSLFESFAHYLETREFIKFLKLRGFSNWIIMPDHLPSRLWNFVQFFFLLIYIIYLPIRIAFDSLYQNNQIFILFEVIPNIIQIINIFLQLNTGFYKRGVVITDRSQIIKHYLFSVNFYFDMFLCIFWLISLNNGVSIWFKVVGVLRLFTFIHYLSQIEYTTDIREYIGSYLDLIKLGGFIFLCAHLTGCCFYALANYEKELGVFSTWIDKDRLNFVDNENSVNLEFQGYVASFYWSIITMCTVGYGDVVPTTFRERIFVVFVCMLACFLFAFAMNSIGEIIKNLRQNNEEFKLQTTSLKIYMKKRKLPKSLQMRVRKYYEYLYAEKKQENELGIKLIDDLAPTLRSDVLKEMYSNILKKQKLFNLNFSETFITNLYKYVKEKKYSVDEYLFKENEKSENLFFILSGEVEIILQNRVVLQTLQQGEFVGSQEFFGDNLYQFSAKANTFTQFLIIDKQDFIESLKNFENDYESFCEIRDNINLQHKNSALCIRCESCSQYGHTFQGCSMIKFHGNKYKQIFNYNKIKQSRKKQSRNDFTFTTLQCAKEVEESVKAFHEHVYYTQLQKEEFERNLYKNFSTIDDNEDSDESEKEKTEQNQRQIGNFNNLQNQIAENQNTGIGSRLTINLNNQQSKEEHSIENEQKDNQRLKVKSFVGQNDSKKPPAISSFFAREQLQVEKTQNSQDTDNESESFDINNPSSPEKIFYNNKSSEGKIQEIRISTTPNKKQQYSSKAKTAAKLENANSKQHSYFFSYSLKDNQDNEIKTTHNSSKNDEYKESLKSNKIIYIEDQVQQGSQQNIVAQTHKPRFFTKKNDLELRRKSKFLNFGNIQGAQLNKQVSIQLCDSSNASPAKKIPFIQGILSPKSNPISPKVSKTPINQNQKTPAITPKHYEKRLTIRHQSQFSNSLASIVYNIYEQAIQQENLISKKLPMNQEVENEFDRMKEYQHYFINNNPSQVVLNYNKYAEERKRCYELMKGASLRKKKKNSQKTRYEKKNFNMLNKRNQTLKSASSKTSQQQGNQFKKISVDWSKYNEEVEKPQEINKQELDSLINNQNNNQ</sequence>
<feature type="region of interest" description="Disordered" evidence="7">
    <location>
        <begin position="720"/>
        <end position="739"/>
    </location>
</feature>
<dbReference type="PANTHER" id="PTHR45689:SF5">
    <property type="entry name" value="I[[H]] CHANNEL, ISOFORM E"/>
    <property type="match status" value="1"/>
</dbReference>
<dbReference type="RefSeq" id="XP_001030888.2">
    <property type="nucleotide sequence ID" value="XM_001030888.2"/>
</dbReference>
<evidence type="ECO:0000256" key="7">
    <source>
        <dbReference type="SAM" id="MobiDB-lite"/>
    </source>
</evidence>
<keyword evidence="6 8" id="KW-0472">Membrane</keyword>
<dbReference type="Gene3D" id="2.60.120.10">
    <property type="entry name" value="Jelly Rolls"/>
    <property type="match status" value="1"/>
</dbReference>
<dbReference type="SUPFAM" id="SSF81324">
    <property type="entry name" value="Voltage-gated potassium channels"/>
    <property type="match status" value="1"/>
</dbReference>
<dbReference type="GO" id="GO:0035725">
    <property type="term" value="P:sodium ion transmembrane transport"/>
    <property type="evidence" value="ECO:0007669"/>
    <property type="project" value="TreeGrafter"/>
</dbReference>
<evidence type="ECO:0000256" key="5">
    <source>
        <dbReference type="ARBA" id="ARBA00023065"/>
    </source>
</evidence>
<dbReference type="PANTHER" id="PTHR45689">
    <property type="entry name" value="I[[H]] CHANNEL, ISOFORM E"/>
    <property type="match status" value="1"/>
</dbReference>
<dbReference type="KEGG" id="tet:TTHERM_01002900"/>
<feature type="region of interest" description="Disordered" evidence="7">
    <location>
        <begin position="817"/>
        <end position="842"/>
    </location>
</feature>
<evidence type="ECO:0000256" key="6">
    <source>
        <dbReference type="ARBA" id="ARBA00023136"/>
    </source>
</evidence>
<evidence type="ECO:0000256" key="2">
    <source>
        <dbReference type="ARBA" id="ARBA00022448"/>
    </source>
</evidence>
<keyword evidence="3 8" id="KW-0812">Transmembrane</keyword>
<dbReference type="SUPFAM" id="SSF51206">
    <property type="entry name" value="cAMP-binding domain-like"/>
    <property type="match status" value="1"/>
</dbReference>
<protein>
    <submittedName>
        <fullName evidence="10">Cation channel family protein</fullName>
    </submittedName>
</protein>
<feature type="transmembrane region" description="Helical" evidence="8">
    <location>
        <begin position="277"/>
        <end position="297"/>
    </location>
</feature>
<keyword evidence="2" id="KW-0813">Transport</keyword>
<accession>Q22D28</accession>
<dbReference type="GeneID" id="7832159"/>
<dbReference type="InterPro" id="IPR000595">
    <property type="entry name" value="cNMP-bd_dom"/>
</dbReference>
<proteinExistence type="predicted"/>
<dbReference type="SMART" id="SM00100">
    <property type="entry name" value="cNMP"/>
    <property type="match status" value="1"/>
</dbReference>
<dbReference type="Proteomes" id="UP000009168">
    <property type="component" value="Unassembled WGS sequence"/>
</dbReference>
<dbReference type="InterPro" id="IPR014710">
    <property type="entry name" value="RmlC-like_jellyroll"/>
</dbReference>
<dbReference type="EMBL" id="GG662361">
    <property type="protein sequence ID" value="EAR83225.2"/>
    <property type="molecule type" value="Genomic_DNA"/>
</dbReference>
<name>Q22D28_TETTS</name>
<dbReference type="GO" id="GO:0005249">
    <property type="term" value="F:voltage-gated potassium channel activity"/>
    <property type="evidence" value="ECO:0007669"/>
    <property type="project" value="TreeGrafter"/>
</dbReference>
<comment type="subcellular location">
    <subcellularLocation>
        <location evidence="1">Membrane</location>
        <topology evidence="1">Multi-pass membrane protein</topology>
    </subcellularLocation>
</comment>
<evidence type="ECO:0000259" key="9">
    <source>
        <dbReference type="PROSITE" id="PS50042"/>
    </source>
</evidence>
<dbReference type="AlphaFoldDB" id="Q22D28"/>
<keyword evidence="11" id="KW-1185">Reference proteome</keyword>
<dbReference type="InParanoid" id="Q22D28"/>
<dbReference type="GO" id="GO:0098855">
    <property type="term" value="C:HCN channel complex"/>
    <property type="evidence" value="ECO:0007669"/>
    <property type="project" value="TreeGrafter"/>
</dbReference>
<organism evidence="10 11">
    <name type="scientific">Tetrahymena thermophila (strain SB210)</name>
    <dbReference type="NCBI Taxonomy" id="312017"/>
    <lineage>
        <taxon>Eukaryota</taxon>
        <taxon>Sar</taxon>
        <taxon>Alveolata</taxon>
        <taxon>Ciliophora</taxon>
        <taxon>Intramacronucleata</taxon>
        <taxon>Oligohymenophorea</taxon>
        <taxon>Hymenostomatida</taxon>
        <taxon>Tetrahymenina</taxon>
        <taxon>Tetrahymenidae</taxon>
        <taxon>Tetrahymena</taxon>
    </lineage>
</organism>
<keyword evidence="4 8" id="KW-1133">Transmembrane helix</keyword>
<dbReference type="OrthoDB" id="292300at2759"/>
<feature type="region of interest" description="Disordered" evidence="7">
    <location>
        <begin position="1178"/>
        <end position="1199"/>
    </location>
</feature>
<evidence type="ECO:0000256" key="4">
    <source>
        <dbReference type="ARBA" id="ARBA00022989"/>
    </source>
</evidence>
<dbReference type="PROSITE" id="PS50042">
    <property type="entry name" value="CNMP_BINDING_3"/>
    <property type="match status" value="1"/>
</dbReference>
<feature type="transmembrane region" description="Helical" evidence="8">
    <location>
        <begin position="368"/>
        <end position="387"/>
    </location>
</feature>
<feature type="transmembrane region" description="Helical" evidence="8">
    <location>
        <begin position="399"/>
        <end position="420"/>
    </location>
</feature>
<dbReference type="Pfam" id="PF00027">
    <property type="entry name" value="cNMP_binding"/>
    <property type="match status" value="1"/>
</dbReference>
<dbReference type="InterPro" id="IPR051413">
    <property type="entry name" value="K/Na_HCN_channel"/>
</dbReference>
<feature type="transmembrane region" description="Helical" evidence="8">
    <location>
        <begin position="318"/>
        <end position="337"/>
    </location>
</feature>
<evidence type="ECO:0000256" key="3">
    <source>
        <dbReference type="ARBA" id="ARBA00022692"/>
    </source>
</evidence>
<reference evidence="11" key="1">
    <citation type="journal article" date="2006" name="PLoS Biol.">
        <title>Macronuclear genome sequence of the ciliate Tetrahymena thermophila, a model eukaryote.</title>
        <authorList>
            <person name="Eisen J.A."/>
            <person name="Coyne R.S."/>
            <person name="Wu M."/>
            <person name="Wu D."/>
            <person name="Thiagarajan M."/>
            <person name="Wortman J.R."/>
            <person name="Badger J.H."/>
            <person name="Ren Q."/>
            <person name="Amedeo P."/>
            <person name="Jones K.M."/>
            <person name="Tallon L.J."/>
            <person name="Delcher A.L."/>
            <person name="Salzberg S.L."/>
            <person name="Silva J.C."/>
            <person name="Haas B.J."/>
            <person name="Majoros W.H."/>
            <person name="Farzad M."/>
            <person name="Carlton J.M."/>
            <person name="Smith R.K. Jr."/>
            <person name="Garg J."/>
            <person name="Pearlman R.E."/>
            <person name="Karrer K.M."/>
            <person name="Sun L."/>
            <person name="Manning G."/>
            <person name="Elde N.C."/>
            <person name="Turkewitz A.P."/>
            <person name="Asai D.J."/>
            <person name="Wilkes D.E."/>
            <person name="Wang Y."/>
            <person name="Cai H."/>
            <person name="Collins K."/>
            <person name="Stewart B.A."/>
            <person name="Lee S.R."/>
            <person name="Wilamowska K."/>
            <person name="Weinberg Z."/>
            <person name="Ruzzo W.L."/>
            <person name="Wloga D."/>
            <person name="Gaertig J."/>
            <person name="Frankel J."/>
            <person name="Tsao C.-C."/>
            <person name="Gorovsky M.A."/>
            <person name="Keeling P.J."/>
            <person name="Waller R.F."/>
            <person name="Patron N.J."/>
            <person name="Cherry J.M."/>
            <person name="Stover N.A."/>
            <person name="Krieger C.J."/>
            <person name="del Toro C."/>
            <person name="Ryder H.F."/>
            <person name="Williamson S.C."/>
            <person name="Barbeau R.A."/>
            <person name="Hamilton E.P."/>
            <person name="Orias E."/>
        </authorList>
    </citation>
    <scope>NUCLEOTIDE SEQUENCE [LARGE SCALE GENOMIC DNA]</scope>
    <source>
        <strain evidence="11">SB210</strain>
    </source>
</reference>
<dbReference type="Gene3D" id="1.10.287.630">
    <property type="entry name" value="Helix hairpin bin"/>
    <property type="match status" value="1"/>
</dbReference>
<dbReference type="Pfam" id="PF00520">
    <property type="entry name" value="Ion_trans"/>
    <property type="match status" value="1"/>
</dbReference>
<dbReference type="GO" id="GO:0003254">
    <property type="term" value="P:regulation of membrane depolarization"/>
    <property type="evidence" value="ECO:0007669"/>
    <property type="project" value="TreeGrafter"/>
</dbReference>
<keyword evidence="5" id="KW-0406">Ion transport</keyword>
<feature type="domain" description="Cyclic nucleotide-binding" evidence="9">
    <location>
        <begin position="505"/>
        <end position="604"/>
    </location>
</feature>
<feature type="transmembrane region" description="Helical" evidence="8">
    <location>
        <begin position="211"/>
        <end position="232"/>
    </location>
</feature>
<feature type="compositionally biased region" description="Basic and acidic residues" evidence="7">
    <location>
        <begin position="1178"/>
        <end position="1188"/>
    </location>
</feature>
<dbReference type="eggNOG" id="KOG0500">
    <property type="taxonomic scope" value="Eukaryota"/>
</dbReference>
<gene>
    <name evidence="10" type="ORF">TTHERM_01002900</name>
</gene>
<dbReference type="InterPro" id="IPR018490">
    <property type="entry name" value="cNMP-bd_dom_sf"/>
</dbReference>
<evidence type="ECO:0000313" key="11">
    <source>
        <dbReference type="Proteomes" id="UP000009168"/>
    </source>
</evidence>
<dbReference type="CDD" id="cd00038">
    <property type="entry name" value="CAP_ED"/>
    <property type="match status" value="1"/>
</dbReference>
<dbReference type="HOGENOM" id="CLU_275510_0_0_1"/>
<feature type="transmembrane region" description="Helical" evidence="8">
    <location>
        <begin position="181"/>
        <end position="199"/>
    </location>
</feature>
<feature type="transmembrane region" description="Helical" evidence="8">
    <location>
        <begin position="253"/>
        <end position="271"/>
    </location>
</feature>
<evidence type="ECO:0000256" key="8">
    <source>
        <dbReference type="SAM" id="Phobius"/>
    </source>
</evidence>
<evidence type="ECO:0000256" key="1">
    <source>
        <dbReference type="ARBA" id="ARBA00004141"/>
    </source>
</evidence>